<name>A0A5J4K4E8_9CHLR</name>
<gene>
    <name evidence="1" type="ORF">KTAU_02880</name>
</gene>
<sequence length="53" mass="5943">MFYHSKHSFAAVVIKKQAERSGDTQVWGTLLLRLLFVMVSLPGAIPQEQGLSR</sequence>
<dbReference type="Proteomes" id="UP000334820">
    <property type="component" value="Unassembled WGS sequence"/>
</dbReference>
<dbReference type="AlphaFoldDB" id="A0A5J4K4E8"/>
<dbReference type="EMBL" id="BKZV01000001">
    <property type="protein sequence ID" value="GER81650.1"/>
    <property type="molecule type" value="Genomic_DNA"/>
</dbReference>
<reference evidence="1 2" key="1">
    <citation type="journal article" date="2019" name="Int. J. Syst. Evol. Microbiol.">
        <title>Thermogemmatispora aurantia sp. nov. and Thermogemmatispora argillosa sp. nov., within the class Ktedonobacteria, and emended description of the genus Thermogemmatispora.</title>
        <authorList>
            <person name="Zheng Y."/>
            <person name="Wang C.M."/>
            <person name="Sakai Y."/>
            <person name="Abe K."/>
            <person name="Yokota A."/>
            <person name="Yabe S."/>
        </authorList>
    </citation>
    <scope>NUCLEOTIDE SEQUENCE [LARGE SCALE GENOMIC DNA]</scope>
    <source>
        <strain evidence="1 2">A1-2</strain>
    </source>
</reference>
<protein>
    <submittedName>
        <fullName evidence="1">Uncharacterized protein</fullName>
    </submittedName>
</protein>
<accession>A0A5J4K4E8</accession>
<comment type="caution">
    <text evidence="1">The sequence shown here is derived from an EMBL/GenBank/DDBJ whole genome shotgun (WGS) entry which is preliminary data.</text>
</comment>
<evidence type="ECO:0000313" key="2">
    <source>
        <dbReference type="Proteomes" id="UP000334820"/>
    </source>
</evidence>
<evidence type="ECO:0000313" key="1">
    <source>
        <dbReference type="EMBL" id="GER81650.1"/>
    </source>
</evidence>
<organism evidence="1 2">
    <name type="scientific">Thermogemmatispora aurantia</name>
    <dbReference type="NCBI Taxonomy" id="2045279"/>
    <lineage>
        <taxon>Bacteria</taxon>
        <taxon>Bacillati</taxon>
        <taxon>Chloroflexota</taxon>
        <taxon>Ktedonobacteria</taxon>
        <taxon>Thermogemmatisporales</taxon>
        <taxon>Thermogemmatisporaceae</taxon>
        <taxon>Thermogemmatispora</taxon>
    </lineage>
</organism>
<proteinExistence type="predicted"/>
<keyword evidence="2" id="KW-1185">Reference proteome</keyword>